<evidence type="ECO:0000313" key="2">
    <source>
        <dbReference type="Proteomes" id="UP001345963"/>
    </source>
</evidence>
<reference evidence="1 2" key="1">
    <citation type="submission" date="2021-07" db="EMBL/GenBank/DDBJ databases">
        <authorList>
            <person name="Palmer J.M."/>
        </authorList>
    </citation>
    <scope>NUCLEOTIDE SEQUENCE [LARGE SCALE GENOMIC DNA]</scope>
    <source>
        <strain evidence="1 2">AT_MEX2019</strain>
        <tissue evidence="1">Muscle</tissue>
    </source>
</reference>
<keyword evidence="2" id="KW-1185">Reference proteome</keyword>
<protein>
    <submittedName>
        <fullName evidence="1">Uncharacterized protein</fullName>
    </submittedName>
</protein>
<accession>A0ABU7BQP1</accession>
<organism evidence="1 2">
    <name type="scientific">Ataeniobius toweri</name>
    <dbReference type="NCBI Taxonomy" id="208326"/>
    <lineage>
        <taxon>Eukaryota</taxon>
        <taxon>Metazoa</taxon>
        <taxon>Chordata</taxon>
        <taxon>Craniata</taxon>
        <taxon>Vertebrata</taxon>
        <taxon>Euteleostomi</taxon>
        <taxon>Actinopterygii</taxon>
        <taxon>Neopterygii</taxon>
        <taxon>Teleostei</taxon>
        <taxon>Neoteleostei</taxon>
        <taxon>Acanthomorphata</taxon>
        <taxon>Ovalentaria</taxon>
        <taxon>Atherinomorphae</taxon>
        <taxon>Cyprinodontiformes</taxon>
        <taxon>Goodeidae</taxon>
        <taxon>Ataeniobius</taxon>
    </lineage>
</organism>
<dbReference type="Proteomes" id="UP001345963">
    <property type="component" value="Unassembled WGS sequence"/>
</dbReference>
<name>A0ABU7BQP1_9TELE</name>
<gene>
    <name evidence="1" type="ORF">ATANTOWER_004283</name>
</gene>
<sequence>MGFLGASPITASLSQPVSLGGRPWLGRFAAVPYFGSSGRVRSPPRHPPPCCKEYTLHAGMTQPPWLIKAQDVTPPLIYEESSGGSRTVGCSGGCLMPPSLS</sequence>
<dbReference type="EMBL" id="JAHUTI010060473">
    <property type="protein sequence ID" value="MED6251893.1"/>
    <property type="molecule type" value="Genomic_DNA"/>
</dbReference>
<evidence type="ECO:0000313" key="1">
    <source>
        <dbReference type="EMBL" id="MED6251893.1"/>
    </source>
</evidence>
<comment type="caution">
    <text evidence="1">The sequence shown here is derived from an EMBL/GenBank/DDBJ whole genome shotgun (WGS) entry which is preliminary data.</text>
</comment>
<proteinExistence type="predicted"/>